<dbReference type="EMBL" id="CAEZZK010000125">
    <property type="protein sequence ID" value="CAB4761920.1"/>
    <property type="molecule type" value="Genomic_DNA"/>
</dbReference>
<gene>
    <name evidence="3" type="ORF">UFOPK2855_00712</name>
</gene>
<reference evidence="3" key="1">
    <citation type="submission" date="2020-05" db="EMBL/GenBank/DDBJ databases">
        <authorList>
            <person name="Chiriac C."/>
            <person name="Salcher M."/>
            <person name="Ghai R."/>
            <person name="Kavagutti S V."/>
        </authorList>
    </citation>
    <scope>NUCLEOTIDE SEQUENCE</scope>
</reference>
<dbReference type="InterPro" id="IPR029063">
    <property type="entry name" value="SAM-dependent_MTases_sf"/>
</dbReference>
<protein>
    <submittedName>
        <fullName evidence="3">Unannotated protein</fullName>
    </submittedName>
</protein>
<sequence>MDKFLRVEALATKGFMPADEGDALYLAACAACRELPKLPIIEIGTYCGRSTVWLGAAARKYQTKVFAIDHHFGSEENQQGWEWFDGSLLDTATNQLNTLPSLVATLRRTKLSDVVIPIVGESKVISSQWSAKLAFCFIDGGHGDEPTRSDYLNWVPKIAVNGFLAIHDVFADPKDGGQAPYKYIYKAALDSGEFVEVSATGSLRILKRAKIVGLVTI</sequence>
<keyword evidence="2" id="KW-0808">Transferase</keyword>
<dbReference type="GO" id="GO:0032259">
    <property type="term" value="P:methylation"/>
    <property type="evidence" value="ECO:0007669"/>
    <property type="project" value="UniProtKB-KW"/>
</dbReference>
<organism evidence="3">
    <name type="scientific">freshwater metagenome</name>
    <dbReference type="NCBI Taxonomy" id="449393"/>
    <lineage>
        <taxon>unclassified sequences</taxon>
        <taxon>metagenomes</taxon>
        <taxon>ecological metagenomes</taxon>
    </lineage>
</organism>
<dbReference type="GO" id="GO:0008168">
    <property type="term" value="F:methyltransferase activity"/>
    <property type="evidence" value="ECO:0007669"/>
    <property type="project" value="UniProtKB-KW"/>
</dbReference>
<keyword evidence="1" id="KW-0489">Methyltransferase</keyword>
<evidence type="ECO:0000256" key="1">
    <source>
        <dbReference type="ARBA" id="ARBA00022603"/>
    </source>
</evidence>
<dbReference type="Pfam" id="PF13578">
    <property type="entry name" value="Methyltransf_24"/>
    <property type="match status" value="1"/>
</dbReference>
<dbReference type="AlphaFoldDB" id="A0A6J6UQ66"/>
<dbReference type="PANTHER" id="PTHR40048:SF1">
    <property type="entry name" value="RHAMNOSYL O-METHYLTRANSFERASE"/>
    <property type="match status" value="1"/>
</dbReference>
<dbReference type="Gene3D" id="3.40.50.150">
    <property type="entry name" value="Vaccinia Virus protein VP39"/>
    <property type="match status" value="1"/>
</dbReference>
<dbReference type="GO" id="GO:0071770">
    <property type="term" value="P:DIM/DIP cell wall layer assembly"/>
    <property type="evidence" value="ECO:0007669"/>
    <property type="project" value="TreeGrafter"/>
</dbReference>
<evidence type="ECO:0000256" key="2">
    <source>
        <dbReference type="ARBA" id="ARBA00022679"/>
    </source>
</evidence>
<accession>A0A6J6UQ66</accession>
<dbReference type="GO" id="GO:0005886">
    <property type="term" value="C:plasma membrane"/>
    <property type="evidence" value="ECO:0007669"/>
    <property type="project" value="TreeGrafter"/>
</dbReference>
<evidence type="ECO:0000313" key="3">
    <source>
        <dbReference type="EMBL" id="CAB4761920.1"/>
    </source>
</evidence>
<name>A0A6J6UQ66_9ZZZZ</name>
<dbReference type="PANTHER" id="PTHR40048">
    <property type="entry name" value="RHAMNOSYL O-METHYLTRANSFERASE"/>
    <property type="match status" value="1"/>
</dbReference>
<proteinExistence type="predicted"/>
<dbReference type="SUPFAM" id="SSF53335">
    <property type="entry name" value="S-adenosyl-L-methionine-dependent methyltransferases"/>
    <property type="match status" value="1"/>
</dbReference>